<accession>A0AAD4SSZ9</accession>
<comment type="caution">
    <text evidence="1">The sequence shown here is derived from an EMBL/GenBank/DDBJ whole genome shotgun (WGS) entry which is preliminary data.</text>
</comment>
<dbReference type="PANTHER" id="PTHR31286:SF180">
    <property type="entry name" value="OS10G0362600 PROTEIN"/>
    <property type="match status" value="1"/>
</dbReference>
<organism evidence="1 2">
    <name type="scientific">Papaver atlanticum</name>
    <dbReference type="NCBI Taxonomy" id="357466"/>
    <lineage>
        <taxon>Eukaryota</taxon>
        <taxon>Viridiplantae</taxon>
        <taxon>Streptophyta</taxon>
        <taxon>Embryophyta</taxon>
        <taxon>Tracheophyta</taxon>
        <taxon>Spermatophyta</taxon>
        <taxon>Magnoliopsida</taxon>
        <taxon>Ranunculales</taxon>
        <taxon>Papaveraceae</taxon>
        <taxon>Papaveroideae</taxon>
        <taxon>Papaver</taxon>
    </lineage>
</organism>
<dbReference type="Proteomes" id="UP001202328">
    <property type="component" value="Unassembled WGS sequence"/>
</dbReference>
<dbReference type="AlphaFoldDB" id="A0AAD4SSZ9"/>
<protein>
    <recommendedName>
        <fullName evidence="3">DUF4283 domain-containing protein</fullName>
    </recommendedName>
</protein>
<evidence type="ECO:0000313" key="1">
    <source>
        <dbReference type="EMBL" id="KAI3917746.1"/>
    </source>
</evidence>
<gene>
    <name evidence="1" type="ORF">MKW98_021508</name>
</gene>
<sequence length="178" mass="20585">MIDHILTMAHQQPNVHHLTNQMESTSIDEQSTVRRVIVHSTHAAVGKLYANGELLPKAAERAAKAAWTHLQSPECNWRFILIGLDPNIYAIRFENEDDQNSILYGTAWNFYNNLVVLRAWTTSRNYHDLDFSSQIFRMEFKRLLPEFLTEEMIRLFAEIVGQVIDVEVPKSGTKFRAL</sequence>
<reference evidence="1" key="1">
    <citation type="submission" date="2022-04" db="EMBL/GenBank/DDBJ databases">
        <title>A functionally conserved STORR gene fusion in Papaver species that diverged 16.8 million years ago.</title>
        <authorList>
            <person name="Catania T."/>
        </authorList>
    </citation>
    <scope>NUCLEOTIDE SEQUENCE</scope>
    <source>
        <strain evidence="1">S-188037</strain>
    </source>
</reference>
<dbReference type="PANTHER" id="PTHR31286">
    <property type="entry name" value="GLYCINE-RICH CELL WALL STRUCTURAL PROTEIN 1.8-LIKE"/>
    <property type="match status" value="1"/>
</dbReference>
<feature type="non-terminal residue" evidence="1">
    <location>
        <position position="178"/>
    </location>
</feature>
<dbReference type="EMBL" id="JAJJMB010008983">
    <property type="protein sequence ID" value="KAI3917746.1"/>
    <property type="molecule type" value="Genomic_DNA"/>
</dbReference>
<keyword evidence="2" id="KW-1185">Reference proteome</keyword>
<proteinExistence type="predicted"/>
<name>A0AAD4SSZ9_9MAGN</name>
<evidence type="ECO:0008006" key="3">
    <source>
        <dbReference type="Google" id="ProtNLM"/>
    </source>
</evidence>
<dbReference type="InterPro" id="IPR040256">
    <property type="entry name" value="At4g02000-like"/>
</dbReference>
<evidence type="ECO:0000313" key="2">
    <source>
        <dbReference type="Proteomes" id="UP001202328"/>
    </source>
</evidence>